<evidence type="ECO:0000313" key="8">
    <source>
        <dbReference type="Proteomes" id="UP000176923"/>
    </source>
</evidence>
<dbReference type="GO" id="GO:0000287">
    <property type="term" value="F:magnesium ion binding"/>
    <property type="evidence" value="ECO:0007669"/>
    <property type="project" value="UniProtKB-UniRule"/>
</dbReference>
<comment type="pathway">
    <text evidence="1 6">Pyrimidine metabolism; UMP biosynthesis via de novo pathway; UMP from orotate: step 1/2.</text>
</comment>
<keyword evidence="6" id="KW-0460">Magnesium</keyword>
<dbReference type="Gene3D" id="3.40.50.2020">
    <property type="match status" value="1"/>
</dbReference>
<reference evidence="7 8" key="1">
    <citation type="journal article" date="2016" name="Nat. Commun.">
        <title>Thousands of microbial genomes shed light on interconnected biogeochemical processes in an aquifer system.</title>
        <authorList>
            <person name="Anantharaman K."/>
            <person name="Brown C.T."/>
            <person name="Hug L.A."/>
            <person name="Sharon I."/>
            <person name="Castelle C.J."/>
            <person name="Probst A.J."/>
            <person name="Thomas B.C."/>
            <person name="Singh A."/>
            <person name="Wilkins M.J."/>
            <person name="Karaoz U."/>
            <person name="Brodie E.L."/>
            <person name="Williams K.H."/>
            <person name="Hubbard S.S."/>
            <person name="Banfield J.F."/>
        </authorList>
    </citation>
    <scope>NUCLEOTIDE SEQUENCE [LARGE SCALE GENOMIC DNA]</scope>
</reference>
<dbReference type="PANTHER" id="PTHR19278">
    <property type="entry name" value="OROTATE PHOSPHORIBOSYLTRANSFERASE"/>
    <property type="match status" value="1"/>
</dbReference>
<dbReference type="EMBL" id="MFJL01000010">
    <property type="protein sequence ID" value="OGG16628.1"/>
    <property type="molecule type" value="Genomic_DNA"/>
</dbReference>
<keyword evidence="3 6" id="KW-0328">Glycosyltransferase</keyword>
<comment type="caution">
    <text evidence="6">Lacks conserved residue(s) required for the propagation of feature annotation.</text>
</comment>
<keyword evidence="4 6" id="KW-0808">Transferase</keyword>
<feature type="binding site" evidence="6">
    <location>
        <position position="100"/>
    </location>
    <ligand>
        <name>5-phospho-alpha-D-ribose 1-diphosphate</name>
        <dbReference type="ChEBI" id="CHEBI:58017"/>
        <note>ligand shared between dimeric partners</note>
    </ligand>
</feature>
<evidence type="ECO:0000256" key="6">
    <source>
        <dbReference type="HAMAP-Rule" id="MF_01208"/>
    </source>
</evidence>
<comment type="caution">
    <text evidence="7">The sequence shown here is derived from an EMBL/GenBank/DDBJ whole genome shotgun (WGS) entry which is preliminary data.</text>
</comment>
<evidence type="ECO:0000256" key="2">
    <source>
        <dbReference type="ARBA" id="ARBA00011971"/>
    </source>
</evidence>
<comment type="subunit">
    <text evidence="6">Homodimer.</text>
</comment>
<dbReference type="UniPathway" id="UPA00070">
    <property type="reaction ID" value="UER00119"/>
</dbReference>
<name>A0A1F5ZVW4_9BACT</name>
<feature type="binding site" evidence="6">
    <location>
        <position position="104"/>
    </location>
    <ligand>
        <name>5-phospho-alpha-D-ribose 1-diphosphate</name>
        <dbReference type="ChEBI" id="CHEBI:58017"/>
        <note>ligand shared between dimeric partners</note>
    </ligand>
</feature>
<gene>
    <name evidence="6" type="primary">pyrE</name>
    <name evidence="7" type="ORF">A3D77_08090</name>
</gene>
<protein>
    <recommendedName>
        <fullName evidence="2 6">Orotate phosphoribosyltransferase</fullName>
        <shortName evidence="6">OPRT</shortName>
        <shortName evidence="6">OPRTase</shortName>
        <ecNumber evidence="2 6">2.4.2.10</ecNumber>
    </recommendedName>
</protein>
<accession>A0A1F5ZVW4</accession>
<evidence type="ECO:0000256" key="3">
    <source>
        <dbReference type="ARBA" id="ARBA00022676"/>
    </source>
</evidence>
<keyword evidence="5 6" id="KW-0665">Pyrimidine biosynthesis</keyword>
<comment type="function">
    <text evidence="6">Catalyzes the transfer of a ribosyl phosphate group from 5-phosphoribose 1-diphosphate to orotate, leading to the formation of orotidine monophosphate (OMP).</text>
</comment>
<dbReference type="Proteomes" id="UP000176923">
    <property type="component" value="Unassembled WGS sequence"/>
</dbReference>
<dbReference type="GO" id="GO:0044205">
    <property type="term" value="P:'de novo' UMP biosynthetic process"/>
    <property type="evidence" value="ECO:0007669"/>
    <property type="project" value="UniProtKB-UniRule"/>
</dbReference>
<proteinExistence type="inferred from homology"/>
<organism evidence="7 8">
    <name type="scientific">Candidatus Gottesmanbacteria bacterium RIFCSPHIGHO2_02_FULL_39_11</name>
    <dbReference type="NCBI Taxonomy" id="1798382"/>
    <lineage>
        <taxon>Bacteria</taxon>
        <taxon>Candidatus Gottesmaniibacteriota</taxon>
    </lineage>
</organism>
<comment type="catalytic activity">
    <reaction evidence="6">
        <text>orotidine 5'-phosphate + diphosphate = orotate + 5-phospho-alpha-D-ribose 1-diphosphate</text>
        <dbReference type="Rhea" id="RHEA:10380"/>
        <dbReference type="ChEBI" id="CHEBI:30839"/>
        <dbReference type="ChEBI" id="CHEBI:33019"/>
        <dbReference type="ChEBI" id="CHEBI:57538"/>
        <dbReference type="ChEBI" id="CHEBI:58017"/>
        <dbReference type="EC" id="2.4.2.10"/>
    </reaction>
</comment>
<feature type="binding site" evidence="6">
    <location>
        <position position="130"/>
    </location>
    <ligand>
        <name>orotate</name>
        <dbReference type="ChEBI" id="CHEBI:30839"/>
    </ligand>
</feature>
<dbReference type="HAMAP" id="MF_01208">
    <property type="entry name" value="PyrE"/>
    <property type="match status" value="1"/>
</dbReference>
<dbReference type="GO" id="GO:0019856">
    <property type="term" value="P:pyrimidine nucleobase biosynthetic process"/>
    <property type="evidence" value="ECO:0007669"/>
    <property type="project" value="TreeGrafter"/>
</dbReference>
<dbReference type="InterPro" id="IPR000836">
    <property type="entry name" value="PRTase_dom"/>
</dbReference>
<dbReference type="STRING" id="1798382.A3D77_08090"/>
<dbReference type="GO" id="GO:0004588">
    <property type="term" value="F:orotate phosphoribosyltransferase activity"/>
    <property type="evidence" value="ECO:0007669"/>
    <property type="project" value="UniProtKB-UniRule"/>
</dbReference>
<dbReference type="SUPFAM" id="SSF53271">
    <property type="entry name" value="PRTase-like"/>
    <property type="match status" value="1"/>
</dbReference>
<dbReference type="CDD" id="cd06223">
    <property type="entry name" value="PRTases_typeI"/>
    <property type="match status" value="1"/>
</dbReference>
<comment type="cofactor">
    <cofactor evidence="6">
        <name>Mg(2+)</name>
        <dbReference type="ChEBI" id="CHEBI:18420"/>
    </cofactor>
</comment>
<evidence type="ECO:0000256" key="4">
    <source>
        <dbReference type="ARBA" id="ARBA00022679"/>
    </source>
</evidence>
<evidence type="ECO:0000256" key="1">
    <source>
        <dbReference type="ARBA" id="ARBA00004889"/>
    </source>
</evidence>
<evidence type="ECO:0000256" key="5">
    <source>
        <dbReference type="ARBA" id="ARBA00022975"/>
    </source>
</evidence>
<sequence length="218" mass="24089">MGKNISEEVAKLLLSIGVMTFRFDPPYTYTTGLKSPVYLDNRLVMSYPEVRKKIVNYYIKVLKEEIGLENVEWISATASAAIPQGAWVSWQLNLPMVFVRPSTKSYGKGNKVEGYIKKGSKVVIIEDHISTAESVAGNAAAMRELGGVVEYCVTTTSYQSEKSLQTLKNSGIKLIPLTTGKILAETALKMGKITSDQKGKIDAWFTDPPNWAKKMGLE</sequence>
<dbReference type="PANTHER" id="PTHR19278:SF9">
    <property type="entry name" value="URIDINE 5'-MONOPHOSPHATE SYNTHASE"/>
    <property type="match status" value="1"/>
</dbReference>
<dbReference type="AlphaFoldDB" id="A0A1F5ZVW4"/>
<comment type="similarity">
    <text evidence="6">Belongs to the purine/pyrimidine phosphoribosyltransferase family. PyrE subfamily.</text>
</comment>
<dbReference type="InterPro" id="IPR023031">
    <property type="entry name" value="OPRT"/>
</dbReference>
<feature type="binding site" description="in other chain" evidence="6">
    <location>
        <begin position="126"/>
        <end position="134"/>
    </location>
    <ligand>
        <name>5-phospho-alpha-D-ribose 1-diphosphate</name>
        <dbReference type="ChEBI" id="CHEBI:58017"/>
        <note>ligand shared between dimeric partners</note>
    </ligand>
</feature>
<dbReference type="EC" id="2.4.2.10" evidence="2 6"/>
<evidence type="ECO:0000313" key="7">
    <source>
        <dbReference type="EMBL" id="OGG16628.1"/>
    </source>
</evidence>
<dbReference type="InterPro" id="IPR029057">
    <property type="entry name" value="PRTase-like"/>
</dbReference>